<evidence type="ECO:0000313" key="3">
    <source>
        <dbReference type="Proteomes" id="UP000439903"/>
    </source>
</evidence>
<evidence type="ECO:0000313" key="2">
    <source>
        <dbReference type="EMBL" id="KAF0407950.1"/>
    </source>
</evidence>
<dbReference type="Proteomes" id="UP000439903">
    <property type="component" value="Unassembled WGS sequence"/>
</dbReference>
<gene>
    <name evidence="2" type="ORF">F8M41_008689</name>
</gene>
<keyword evidence="3" id="KW-1185">Reference proteome</keyword>
<dbReference type="EMBL" id="WTPW01001918">
    <property type="protein sequence ID" value="KAF0407950.1"/>
    <property type="molecule type" value="Genomic_DNA"/>
</dbReference>
<accession>A0A8H4A3L0</accession>
<dbReference type="AlphaFoldDB" id="A0A8H4A3L0"/>
<feature type="region of interest" description="Disordered" evidence="1">
    <location>
        <begin position="77"/>
        <end position="104"/>
    </location>
</feature>
<proteinExistence type="predicted"/>
<sequence length="104" mass="12113">MTQIMKIMPDSYASNVDWISVDVHLKYRRYLFRCTFDLKIVSNKEWLNTLLNTPEYQKVNKTPIAALSEFFEKAMSESSDKSEKHEPLFEIQKSSGRSLALSNC</sequence>
<feature type="compositionally biased region" description="Basic and acidic residues" evidence="1">
    <location>
        <begin position="77"/>
        <end position="88"/>
    </location>
</feature>
<feature type="compositionally biased region" description="Polar residues" evidence="1">
    <location>
        <begin position="92"/>
        <end position="104"/>
    </location>
</feature>
<protein>
    <submittedName>
        <fullName evidence="2">Uncharacterized protein</fullName>
    </submittedName>
</protein>
<reference evidence="2 3" key="1">
    <citation type="journal article" date="2019" name="Environ. Microbiol.">
        <title>At the nexus of three kingdoms: the genome of the mycorrhizal fungus Gigaspora margarita provides insights into plant, endobacterial and fungal interactions.</title>
        <authorList>
            <person name="Venice F."/>
            <person name="Ghignone S."/>
            <person name="Salvioli di Fossalunga A."/>
            <person name="Amselem J."/>
            <person name="Novero M."/>
            <person name="Xianan X."/>
            <person name="Sedzielewska Toro K."/>
            <person name="Morin E."/>
            <person name="Lipzen A."/>
            <person name="Grigoriev I.V."/>
            <person name="Henrissat B."/>
            <person name="Martin F.M."/>
            <person name="Bonfante P."/>
        </authorList>
    </citation>
    <scope>NUCLEOTIDE SEQUENCE [LARGE SCALE GENOMIC DNA]</scope>
    <source>
        <strain evidence="2 3">BEG34</strain>
    </source>
</reference>
<name>A0A8H4A3L0_GIGMA</name>
<evidence type="ECO:0000256" key="1">
    <source>
        <dbReference type="SAM" id="MobiDB-lite"/>
    </source>
</evidence>
<organism evidence="2 3">
    <name type="scientific">Gigaspora margarita</name>
    <dbReference type="NCBI Taxonomy" id="4874"/>
    <lineage>
        <taxon>Eukaryota</taxon>
        <taxon>Fungi</taxon>
        <taxon>Fungi incertae sedis</taxon>
        <taxon>Mucoromycota</taxon>
        <taxon>Glomeromycotina</taxon>
        <taxon>Glomeromycetes</taxon>
        <taxon>Diversisporales</taxon>
        <taxon>Gigasporaceae</taxon>
        <taxon>Gigaspora</taxon>
    </lineage>
</organism>
<comment type="caution">
    <text evidence="2">The sequence shown here is derived from an EMBL/GenBank/DDBJ whole genome shotgun (WGS) entry which is preliminary data.</text>
</comment>
<dbReference type="OrthoDB" id="429813at2759"/>